<feature type="transmembrane region" description="Helical" evidence="2">
    <location>
        <begin position="112"/>
        <end position="136"/>
    </location>
</feature>
<evidence type="ECO:0000256" key="2">
    <source>
        <dbReference type="SAM" id="Phobius"/>
    </source>
</evidence>
<dbReference type="EMBL" id="CP045529">
    <property type="protein sequence ID" value="QFU99036.1"/>
    <property type="molecule type" value="Genomic_DNA"/>
</dbReference>
<dbReference type="InterPro" id="IPR057169">
    <property type="entry name" value="DUF7847"/>
</dbReference>
<keyword evidence="2" id="KW-1133">Transmembrane helix</keyword>
<feature type="region of interest" description="Disordered" evidence="1">
    <location>
        <begin position="401"/>
        <end position="442"/>
    </location>
</feature>
<feature type="transmembrane region" description="Helical" evidence="2">
    <location>
        <begin position="351"/>
        <end position="382"/>
    </location>
</feature>
<dbReference type="RefSeq" id="WP_153022394.1">
    <property type="nucleotide sequence ID" value="NZ_BAABIH010000004.1"/>
</dbReference>
<feature type="transmembrane region" description="Helical" evidence="2">
    <location>
        <begin position="252"/>
        <end position="283"/>
    </location>
</feature>
<keyword evidence="5" id="KW-1185">Reference proteome</keyword>
<evidence type="ECO:0000313" key="5">
    <source>
        <dbReference type="Proteomes" id="UP000326702"/>
    </source>
</evidence>
<evidence type="ECO:0000313" key="4">
    <source>
        <dbReference type="EMBL" id="QFU99036.1"/>
    </source>
</evidence>
<sequence>MSTPDTGPEQPAGDDRPPMPPPQPRYGQYAPGYGPAGVTPPGQPAPQQPGYGPGYGQQTYGQPTYGPPGYGAPGAPPFVPVARRPGIVPLRPLGLGDVYDGAFRAVRHNPKVVLGLPALLAVLSAVVSAVATWLGLSQLSWLYDVLDDLDSGRYSSVEDPSASTLWGIGLVILAAVVVEVLVSVLANGLVISSVGRSVLGRVAKPSEVWAAVRGRRLGGLVVLSLFTSVVPLVAFMVWLLLTILLAQASTGAAVAFGIIGFFALVVGLVWFWVHVVFAAPAYVLERVGVGTAIRRAWALVRGAFWRVFGIMVLTLVLVYIMSYVVQVPITILSSVVGVGTFSSDTPSGGALVAYLVGTGLGTLVAGTLATAFLGSVVALLYIDQRMRREGLDVALAAAAAAPAPSDDPKPPVPPTTPPTQPGMWDGSGGWGGGPTPPGSTGL</sequence>
<reference evidence="4 5" key="1">
    <citation type="submission" date="2019-10" db="EMBL/GenBank/DDBJ databases">
        <title>Genome sequence of Luteimicrobium xylanilyticum HY-24.</title>
        <authorList>
            <person name="Kim D.Y."/>
            <person name="Park H.-Y."/>
        </authorList>
    </citation>
    <scope>NUCLEOTIDE SEQUENCE [LARGE SCALE GENOMIC DNA]</scope>
    <source>
        <strain evidence="4 5">HY-24</strain>
    </source>
</reference>
<feature type="region of interest" description="Disordered" evidence="1">
    <location>
        <begin position="1"/>
        <end position="72"/>
    </location>
</feature>
<evidence type="ECO:0000259" key="3">
    <source>
        <dbReference type="Pfam" id="PF25231"/>
    </source>
</evidence>
<accession>A0A5P9QCT0</accession>
<keyword evidence="2" id="KW-0812">Transmembrane</keyword>
<dbReference type="PANTHER" id="PTHR33133">
    <property type="entry name" value="OS08G0107100 PROTEIN-RELATED"/>
    <property type="match status" value="1"/>
</dbReference>
<organism evidence="4 5">
    <name type="scientific">Luteimicrobium xylanilyticum</name>
    <dbReference type="NCBI Taxonomy" id="1133546"/>
    <lineage>
        <taxon>Bacteria</taxon>
        <taxon>Bacillati</taxon>
        <taxon>Actinomycetota</taxon>
        <taxon>Actinomycetes</taxon>
        <taxon>Micrococcales</taxon>
        <taxon>Luteimicrobium</taxon>
    </lineage>
</organism>
<feature type="compositionally biased region" description="Low complexity" evidence="1">
    <location>
        <begin position="25"/>
        <end position="40"/>
    </location>
</feature>
<evidence type="ECO:0000256" key="1">
    <source>
        <dbReference type="SAM" id="MobiDB-lite"/>
    </source>
</evidence>
<keyword evidence="2" id="KW-0472">Membrane</keyword>
<dbReference type="OrthoDB" id="121140at2"/>
<protein>
    <recommendedName>
        <fullName evidence="3">DUF7847 domain-containing protein</fullName>
    </recommendedName>
</protein>
<name>A0A5P9QCT0_9MICO</name>
<dbReference type="KEGG" id="lxl:KDY119_02562"/>
<feature type="compositionally biased region" description="Pro residues" evidence="1">
    <location>
        <begin position="410"/>
        <end position="420"/>
    </location>
</feature>
<feature type="transmembrane region" description="Helical" evidence="2">
    <location>
        <begin position="304"/>
        <end position="331"/>
    </location>
</feature>
<gene>
    <name evidence="4" type="ORF">KDY119_02562</name>
</gene>
<feature type="transmembrane region" description="Helical" evidence="2">
    <location>
        <begin position="220"/>
        <end position="246"/>
    </location>
</feature>
<dbReference type="Pfam" id="PF25231">
    <property type="entry name" value="DUF7847"/>
    <property type="match status" value="1"/>
</dbReference>
<dbReference type="AlphaFoldDB" id="A0A5P9QCT0"/>
<feature type="domain" description="DUF7847" evidence="3">
    <location>
        <begin position="101"/>
        <end position="372"/>
    </location>
</feature>
<dbReference type="PANTHER" id="PTHR33133:SF1">
    <property type="entry name" value="EXPRESSED PROTEIN-RELATED"/>
    <property type="match status" value="1"/>
</dbReference>
<feature type="transmembrane region" description="Helical" evidence="2">
    <location>
        <begin position="165"/>
        <end position="191"/>
    </location>
</feature>
<dbReference type="Proteomes" id="UP000326702">
    <property type="component" value="Chromosome"/>
</dbReference>
<proteinExistence type="predicted"/>